<name>A0A3S5AFY4_9PLAT</name>
<dbReference type="Pfam" id="PF04101">
    <property type="entry name" value="Glyco_tran_28_C"/>
    <property type="match status" value="1"/>
</dbReference>
<dbReference type="InterPro" id="IPR007235">
    <property type="entry name" value="Glyco_trans_28_C"/>
</dbReference>
<dbReference type="PANTHER" id="PTHR12867:SF6">
    <property type="entry name" value="N-ACETYLGLUCOSAMINYLDIPHOSPHODOLICHOL N-ACETYLGLUCOSAMINYLTRANSFERASE"/>
    <property type="match status" value="1"/>
</dbReference>
<keyword evidence="6" id="KW-0808">Transferase</keyword>
<keyword evidence="10" id="KW-1185">Reference proteome</keyword>
<evidence type="ECO:0000256" key="1">
    <source>
        <dbReference type="ARBA" id="ARBA00004240"/>
    </source>
</evidence>
<dbReference type="GO" id="GO:0004577">
    <property type="term" value="F:N-acetylglucosaminyldiphosphodolichol N-acetylglucosaminyltransferase activity"/>
    <property type="evidence" value="ECO:0007669"/>
    <property type="project" value="UniProtKB-EC"/>
</dbReference>
<proteinExistence type="inferred from homology"/>
<dbReference type="GO" id="GO:0005783">
    <property type="term" value="C:endoplasmic reticulum"/>
    <property type="evidence" value="ECO:0007669"/>
    <property type="project" value="UniProtKB-SubCell"/>
</dbReference>
<dbReference type="OrthoDB" id="20273at2759"/>
<dbReference type="EMBL" id="CAAALY010024847">
    <property type="protein sequence ID" value="VEL15511.1"/>
    <property type="molecule type" value="Genomic_DNA"/>
</dbReference>
<keyword evidence="7" id="KW-0256">Endoplasmic reticulum</keyword>
<dbReference type="InterPro" id="IPR039042">
    <property type="entry name" value="Alg13-like"/>
</dbReference>
<comment type="subcellular location">
    <subcellularLocation>
        <location evidence="1">Endoplasmic reticulum</location>
    </subcellularLocation>
</comment>
<reference evidence="9" key="1">
    <citation type="submission" date="2018-11" db="EMBL/GenBank/DDBJ databases">
        <authorList>
            <consortium name="Pathogen Informatics"/>
        </authorList>
    </citation>
    <scope>NUCLEOTIDE SEQUENCE</scope>
</reference>
<evidence type="ECO:0000256" key="7">
    <source>
        <dbReference type="ARBA" id="ARBA00022824"/>
    </source>
</evidence>
<dbReference type="EC" id="2.4.1.141" evidence="3"/>
<evidence type="ECO:0000256" key="4">
    <source>
        <dbReference type="ARBA" id="ARBA00017468"/>
    </source>
</evidence>
<evidence type="ECO:0000256" key="6">
    <source>
        <dbReference type="ARBA" id="ARBA00022679"/>
    </source>
</evidence>
<evidence type="ECO:0000313" key="9">
    <source>
        <dbReference type="EMBL" id="VEL15511.1"/>
    </source>
</evidence>
<dbReference type="PANTHER" id="PTHR12867">
    <property type="entry name" value="GLYCOSYL TRANSFERASE-RELATED"/>
    <property type="match status" value="1"/>
</dbReference>
<accession>A0A3S5AFY4</accession>
<evidence type="ECO:0000256" key="5">
    <source>
        <dbReference type="ARBA" id="ARBA00022676"/>
    </source>
</evidence>
<evidence type="ECO:0000256" key="3">
    <source>
        <dbReference type="ARBA" id="ARBA00012614"/>
    </source>
</evidence>
<dbReference type="AlphaFoldDB" id="A0A3S5AFY4"/>
<comment type="similarity">
    <text evidence="2">Belongs to the glycosyltransferase 28 family.</text>
</comment>
<dbReference type="Proteomes" id="UP000784294">
    <property type="component" value="Unassembled WGS sequence"/>
</dbReference>
<sequence>MLITHGGAGTCLEALSPPGRRKVIIAMNQNLMGNHQAELAFTLAAGKHAIVTTPDDLINFFLTGVSGVDPSYPIQLQQRELCHLLGPQTLPQDAGFEPFHQGDPKKLINYLDMRMNIASLLFS</sequence>
<evidence type="ECO:0000259" key="8">
    <source>
        <dbReference type="Pfam" id="PF04101"/>
    </source>
</evidence>
<gene>
    <name evidence="9" type="ORF">PXEA_LOCUS8951</name>
</gene>
<dbReference type="GO" id="GO:0006488">
    <property type="term" value="P:dolichol-linked oligosaccharide biosynthetic process"/>
    <property type="evidence" value="ECO:0007669"/>
    <property type="project" value="InterPro"/>
</dbReference>
<protein>
    <recommendedName>
        <fullName evidence="4">UDP-N-acetylglucosamine transferase subunit ALG13</fullName>
        <ecNumber evidence="3">2.4.1.141</ecNumber>
    </recommendedName>
</protein>
<keyword evidence="5" id="KW-0328">Glycosyltransferase</keyword>
<organism evidence="9 10">
    <name type="scientific">Protopolystoma xenopodis</name>
    <dbReference type="NCBI Taxonomy" id="117903"/>
    <lineage>
        <taxon>Eukaryota</taxon>
        <taxon>Metazoa</taxon>
        <taxon>Spiralia</taxon>
        <taxon>Lophotrochozoa</taxon>
        <taxon>Platyhelminthes</taxon>
        <taxon>Monogenea</taxon>
        <taxon>Polyopisthocotylea</taxon>
        <taxon>Polystomatidea</taxon>
        <taxon>Polystomatidae</taxon>
        <taxon>Protopolystoma</taxon>
    </lineage>
</organism>
<comment type="caution">
    <text evidence="9">The sequence shown here is derived from an EMBL/GenBank/DDBJ whole genome shotgun (WGS) entry which is preliminary data.</text>
</comment>
<feature type="domain" description="Glycosyl transferase family 28 C-terminal" evidence="8">
    <location>
        <begin position="2"/>
        <end position="48"/>
    </location>
</feature>
<dbReference type="Gene3D" id="3.40.50.2000">
    <property type="entry name" value="Glycogen Phosphorylase B"/>
    <property type="match status" value="1"/>
</dbReference>
<evidence type="ECO:0000256" key="2">
    <source>
        <dbReference type="ARBA" id="ARBA00006962"/>
    </source>
</evidence>
<evidence type="ECO:0000313" key="10">
    <source>
        <dbReference type="Proteomes" id="UP000784294"/>
    </source>
</evidence>